<name>A0ABR2Q836_9ROSI</name>
<sequence>METLVVNPQNPKKPKRQDDDPPDKGGSSAAPTPSFGQPTKKIIAPNASYKDMLMGESNEDPMMDIYFSYKRHPAIASFLYRQPHPLRPHRHDPSLGNRICS</sequence>
<feature type="compositionally biased region" description="Polar residues" evidence="1">
    <location>
        <begin position="1"/>
        <end position="10"/>
    </location>
</feature>
<accession>A0ABR2Q836</accession>
<dbReference type="EMBL" id="JBBPBN010000043">
    <property type="protein sequence ID" value="KAK8996805.1"/>
    <property type="molecule type" value="Genomic_DNA"/>
</dbReference>
<reference evidence="2 3" key="1">
    <citation type="journal article" date="2024" name="G3 (Bethesda)">
        <title>Genome assembly of Hibiscus sabdariffa L. provides insights into metabolisms of medicinal natural products.</title>
        <authorList>
            <person name="Kim T."/>
        </authorList>
    </citation>
    <scope>NUCLEOTIDE SEQUENCE [LARGE SCALE GENOMIC DNA]</scope>
    <source>
        <strain evidence="2">TK-2024</strain>
        <tissue evidence="2">Old leaves</tissue>
    </source>
</reference>
<dbReference type="Proteomes" id="UP001396334">
    <property type="component" value="Unassembled WGS sequence"/>
</dbReference>
<proteinExistence type="predicted"/>
<evidence type="ECO:0000313" key="2">
    <source>
        <dbReference type="EMBL" id="KAK8996805.1"/>
    </source>
</evidence>
<gene>
    <name evidence="2" type="ORF">V6N11_020302</name>
</gene>
<evidence type="ECO:0000256" key="1">
    <source>
        <dbReference type="SAM" id="MobiDB-lite"/>
    </source>
</evidence>
<evidence type="ECO:0000313" key="3">
    <source>
        <dbReference type="Proteomes" id="UP001396334"/>
    </source>
</evidence>
<protein>
    <submittedName>
        <fullName evidence="2">Uncharacterized protein</fullName>
    </submittedName>
</protein>
<feature type="region of interest" description="Disordered" evidence="1">
    <location>
        <begin position="1"/>
        <end position="43"/>
    </location>
</feature>
<keyword evidence="3" id="KW-1185">Reference proteome</keyword>
<organism evidence="2 3">
    <name type="scientific">Hibiscus sabdariffa</name>
    <name type="common">roselle</name>
    <dbReference type="NCBI Taxonomy" id="183260"/>
    <lineage>
        <taxon>Eukaryota</taxon>
        <taxon>Viridiplantae</taxon>
        <taxon>Streptophyta</taxon>
        <taxon>Embryophyta</taxon>
        <taxon>Tracheophyta</taxon>
        <taxon>Spermatophyta</taxon>
        <taxon>Magnoliopsida</taxon>
        <taxon>eudicotyledons</taxon>
        <taxon>Gunneridae</taxon>
        <taxon>Pentapetalae</taxon>
        <taxon>rosids</taxon>
        <taxon>malvids</taxon>
        <taxon>Malvales</taxon>
        <taxon>Malvaceae</taxon>
        <taxon>Malvoideae</taxon>
        <taxon>Hibiscus</taxon>
    </lineage>
</organism>
<comment type="caution">
    <text evidence="2">The sequence shown here is derived from an EMBL/GenBank/DDBJ whole genome shotgun (WGS) entry which is preliminary data.</text>
</comment>